<keyword evidence="6 11" id="KW-0028">Amino-acid biosynthesis</keyword>
<keyword evidence="11" id="KW-0067">ATP-binding</keyword>
<evidence type="ECO:0000256" key="9">
    <source>
        <dbReference type="ARBA" id="ARBA00023102"/>
    </source>
</evidence>
<dbReference type="EMBL" id="PCWS01000028">
    <property type="protein sequence ID" value="PIR08755.1"/>
    <property type="molecule type" value="Genomic_DNA"/>
</dbReference>
<evidence type="ECO:0000313" key="14">
    <source>
        <dbReference type="EMBL" id="PIR08755.1"/>
    </source>
</evidence>
<evidence type="ECO:0000256" key="2">
    <source>
        <dbReference type="ARBA" id="ARBA00004667"/>
    </source>
</evidence>
<keyword evidence="11" id="KW-0963">Cytoplasm</keyword>
<dbReference type="Pfam" id="PF01634">
    <property type="entry name" value="HisG"/>
    <property type="match status" value="1"/>
</dbReference>
<evidence type="ECO:0000256" key="10">
    <source>
        <dbReference type="ARBA" id="ARBA00024861"/>
    </source>
</evidence>
<dbReference type="InterPro" id="IPR020621">
    <property type="entry name" value="ATP-PRT_HisG_long"/>
</dbReference>
<name>A0A2H0NKM1_9BACT</name>
<dbReference type="InterPro" id="IPR013820">
    <property type="entry name" value="ATP_PRibTrfase_cat"/>
</dbReference>
<keyword evidence="8 11" id="KW-0808">Transferase</keyword>
<dbReference type="GO" id="GO:0005737">
    <property type="term" value="C:cytoplasm"/>
    <property type="evidence" value="ECO:0007669"/>
    <property type="project" value="UniProtKB-SubCell"/>
</dbReference>
<dbReference type="InterPro" id="IPR011322">
    <property type="entry name" value="N-reg_PII-like_a/b"/>
</dbReference>
<dbReference type="GO" id="GO:0003879">
    <property type="term" value="F:ATP phosphoribosyltransferase activity"/>
    <property type="evidence" value="ECO:0007669"/>
    <property type="project" value="UniProtKB-UniRule"/>
</dbReference>
<keyword evidence="11" id="KW-0460">Magnesium</keyword>
<dbReference type="GO" id="GO:0005524">
    <property type="term" value="F:ATP binding"/>
    <property type="evidence" value="ECO:0007669"/>
    <property type="project" value="UniProtKB-KW"/>
</dbReference>
<dbReference type="PANTHER" id="PTHR21403:SF8">
    <property type="entry name" value="ATP PHOSPHORIBOSYLTRANSFERASE"/>
    <property type="match status" value="1"/>
</dbReference>
<evidence type="ECO:0000256" key="5">
    <source>
        <dbReference type="ARBA" id="ARBA00020998"/>
    </source>
</evidence>
<accession>A0A2H0NKM1</accession>
<dbReference type="AlphaFoldDB" id="A0A2H0NKM1"/>
<dbReference type="Pfam" id="PF08029">
    <property type="entry name" value="HisG_C"/>
    <property type="match status" value="1"/>
</dbReference>
<dbReference type="InterPro" id="IPR015867">
    <property type="entry name" value="N-reg_PII/ATP_PRibTrfase_C"/>
</dbReference>
<comment type="pathway">
    <text evidence="2 11">Amino-acid biosynthesis; L-histidine biosynthesis; L-histidine from 5-phospho-alpha-D-ribose 1-diphosphate: step 1/9.</text>
</comment>
<dbReference type="Gene3D" id="3.40.190.10">
    <property type="entry name" value="Periplasmic binding protein-like II"/>
    <property type="match status" value="2"/>
</dbReference>
<feature type="domain" description="Histidine biosynthesis HisG C-terminal" evidence="13">
    <location>
        <begin position="216"/>
        <end position="283"/>
    </location>
</feature>
<comment type="cofactor">
    <cofactor evidence="11">
        <name>Mg(2+)</name>
        <dbReference type="ChEBI" id="CHEBI:18420"/>
    </cofactor>
</comment>
<dbReference type="Proteomes" id="UP000230707">
    <property type="component" value="Unassembled WGS sequence"/>
</dbReference>
<evidence type="ECO:0000256" key="11">
    <source>
        <dbReference type="HAMAP-Rule" id="MF_00079"/>
    </source>
</evidence>
<comment type="subcellular location">
    <subcellularLocation>
        <location evidence="11">Cytoplasm</location>
    </subcellularLocation>
</comment>
<dbReference type="NCBIfam" id="TIGR03455">
    <property type="entry name" value="HisG_C-term"/>
    <property type="match status" value="1"/>
</dbReference>
<dbReference type="EC" id="2.4.2.17" evidence="4 11"/>
<comment type="function">
    <text evidence="10 11">Catalyzes the condensation of ATP and 5-phosphoribose 1-diphosphate to form N'-(5'-phosphoribosyl)-ATP (PR-ATP). Has a crucial role in the pathway because the rate of histidine biosynthesis seems to be controlled primarily by regulation of HisG enzymatic activity.</text>
</comment>
<keyword evidence="9 11" id="KW-0368">Histidine biosynthesis</keyword>
<dbReference type="NCBIfam" id="TIGR00070">
    <property type="entry name" value="hisG"/>
    <property type="match status" value="1"/>
</dbReference>
<evidence type="ECO:0000256" key="7">
    <source>
        <dbReference type="ARBA" id="ARBA00022676"/>
    </source>
</evidence>
<evidence type="ECO:0000259" key="12">
    <source>
        <dbReference type="Pfam" id="PF01634"/>
    </source>
</evidence>
<dbReference type="GO" id="GO:0000105">
    <property type="term" value="P:L-histidine biosynthetic process"/>
    <property type="evidence" value="ECO:0007669"/>
    <property type="project" value="UniProtKB-UniRule"/>
</dbReference>
<dbReference type="InterPro" id="IPR001348">
    <property type="entry name" value="ATP_PRibTrfase_HisG"/>
</dbReference>
<keyword evidence="11" id="KW-0547">Nucleotide-binding</keyword>
<feature type="domain" description="ATP phosphoribosyltransferase catalytic" evidence="12">
    <location>
        <begin position="56"/>
        <end position="211"/>
    </location>
</feature>
<evidence type="ECO:0000256" key="3">
    <source>
        <dbReference type="ARBA" id="ARBA00007955"/>
    </source>
</evidence>
<sequence length="286" mass="32318">MTKIYGNMIKLAIQKDGRLTAETLDFLWKAGLDFEVSKQRLLSTCRNFPLEIYFIRDDDIPNYIGSKIVDLGIIGQNILFEKRPKVKKLLNLRYCFCSLVVAVPKDSNIKTVSDLNSLRVATSYPESAKIFFDKYNLKVSIVTINGSVEIAPNLGFADAIVDLSSSGSTLAMQELRVVSNIFDSEAVLIADPLYLKSPKSGLVEQLISRFKSVLSAKQYKLVIINSAQNILPKLYKFFPYLKRNQLSKSVNIQTVIKEDLLWESIPRLKKLGVKDIYILPIEKIIS</sequence>
<comment type="similarity">
    <text evidence="3 11">Belongs to the ATP phosphoribosyltransferase family. Long subfamily.</text>
</comment>
<evidence type="ECO:0000256" key="6">
    <source>
        <dbReference type="ARBA" id="ARBA00022605"/>
    </source>
</evidence>
<dbReference type="UniPathway" id="UPA00031">
    <property type="reaction ID" value="UER00006"/>
</dbReference>
<dbReference type="SUPFAM" id="SSF53850">
    <property type="entry name" value="Periplasmic binding protein-like II"/>
    <property type="match status" value="1"/>
</dbReference>
<dbReference type="PANTHER" id="PTHR21403">
    <property type="entry name" value="ATP PHOSPHORIBOSYLTRANSFERASE ATP-PRTASE"/>
    <property type="match status" value="1"/>
</dbReference>
<organism evidence="14 15">
    <name type="scientific">Candidatus Gottesmanbacteria bacterium CG11_big_fil_rev_8_21_14_0_20_37_11</name>
    <dbReference type="NCBI Taxonomy" id="1974575"/>
    <lineage>
        <taxon>Bacteria</taxon>
        <taxon>Candidatus Gottesmaniibacteriota</taxon>
    </lineage>
</organism>
<dbReference type="GO" id="GO:0000287">
    <property type="term" value="F:magnesium ion binding"/>
    <property type="evidence" value="ECO:0007669"/>
    <property type="project" value="UniProtKB-UniRule"/>
</dbReference>
<evidence type="ECO:0000256" key="1">
    <source>
        <dbReference type="ARBA" id="ARBA00000915"/>
    </source>
</evidence>
<gene>
    <name evidence="11 14" type="primary">hisG</name>
    <name evidence="14" type="ORF">COV53_01480</name>
</gene>
<evidence type="ECO:0000259" key="13">
    <source>
        <dbReference type="Pfam" id="PF08029"/>
    </source>
</evidence>
<evidence type="ECO:0000256" key="8">
    <source>
        <dbReference type="ARBA" id="ARBA00022679"/>
    </source>
</evidence>
<evidence type="ECO:0000313" key="15">
    <source>
        <dbReference type="Proteomes" id="UP000230707"/>
    </source>
</evidence>
<dbReference type="HAMAP" id="MF_00079">
    <property type="entry name" value="HisG_Long"/>
    <property type="match status" value="1"/>
</dbReference>
<comment type="catalytic activity">
    <reaction evidence="1 11">
        <text>1-(5-phospho-beta-D-ribosyl)-ATP + diphosphate = 5-phospho-alpha-D-ribose 1-diphosphate + ATP</text>
        <dbReference type="Rhea" id="RHEA:18473"/>
        <dbReference type="ChEBI" id="CHEBI:30616"/>
        <dbReference type="ChEBI" id="CHEBI:33019"/>
        <dbReference type="ChEBI" id="CHEBI:58017"/>
        <dbReference type="ChEBI" id="CHEBI:73183"/>
        <dbReference type="EC" id="2.4.2.17"/>
    </reaction>
</comment>
<proteinExistence type="inferred from homology"/>
<dbReference type="SUPFAM" id="SSF54913">
    <property type="entry name" value="GlnB-like"/>
    <property type="match status" value="1"/>
</dbReference>
<dbReference type="InterPro" id="IPR018198">
    <property type="entry name" value="ATP_PRibTrfase_CS"/>
</dbReference>
<dbReference type="PROSITE" id="PS01316">
    <property type="entry name" value="ATP_P_PHORIBOSYLTR"/>
    <property type="match status" value="1"/>
</dbReference>
<comment type="caution">
    <text evidence="14">The sequence shown here is derived from an EMBL/GenBank/DDBJ whole genome shotgun (WGS) entry which is preliminary data.</text>
</comment>
<protein>
    <recommendedName>
        <fullName evidence="5 11">ATP phosphoribosyltransferase</fullName>
        <shortName evidence="11">ATP-PRT</shortName>
        <shortName evidence="11">ATP-PRTase</shortName>
        <ecNumber evidence="4 11">2.4.2.17</ecNumber>
    </recommendedName>
</protein>
<reference evidence="14 15" key="1">
    <citation type="submission" date="2017-09" db="EMBL/GenBank/DDBJ databases">
        <title>Depth-based differentiation of microbial function through sediment-hosted aquifers and enrichment of novel symbionts in the deep terrestrial subsurface.</title>
        <authorList>
            <person name="Probst A.J."/>
            <person name="Ladd B."/>
            <person name="Jarett J.K."/>
            <person name="Geller-Mcgrath D.E."/>
            <person name="Sieber C.M."/>
            <person name="Emerson J.B."/>
            <person name="Anantharaman K."/>
            <person name="Thomas B.C."/>
            <person name="Malmstrom R."/>
            <person name="Stieglmeier M."/>
            <person name="Klingl A."/>
            <person name="Woyke T."/>
            <person name="Ryan C.M."/>
            <person name="Banfield J.F."/>
        </authorList>
    </citation>
    <scope>NUCLEOTIDE SEQUENCE [LARGE SCALE GENOMIC DNA]</scope>
    <source>
        <strain evidence="14">CG11_big_fil_rev_8_21_14_0_20_37_11</strain>
    </source>
</reference>
<dbReference type="Gene3D" id="3.30.70.120">
    <property type="match status" value="1"/>
</dbReference>
<comment type="activity regulation">
    <text evidence="11">Feedback inhibited by histidine.</text>
</comment>
<evidence type="ECO:0000256" key="4">
    <source>
        <dbReference type="ARBA" id="ARBA00011946"/>
    </source>
</evidence>
<dbReference type="InterPro" id="IPR013115">
    <property type="entry name" value="HisG_C"/>
</dbReference>
<keyword evidence="11" id="KW-0479">Metal-binding</keyword>
<keyword evidence="7 11" id="KW-0328">Glycosyltransferase</keyword>